<dbReference type="Pfam" id="PF10266">
    <property type="entry name" value="Strumpellin"/>
    <property type="match status" value="1"/>
</dbReference>
<feature type="region of interest" description="Disordered" evidence="2">
    <location>
        <begin position="20"/>
        <end position="49"/>
    </location>
</feature>
<evidence type="ECO:0000256" key="2">
    <source>
        <dbReference type="SAM" id="MobiDB-lite"/>
    </source>
</evidence>
<evidence type="ECO:0000313" key="4">
    <source>
        <dbReference type="Proteomes" id="UP001190700"/>
    </source>
</evidence>
<keyword evidence="4" id="KW-1185">Reference proteome</keyword>
<accession>A0AAE0FBM5</accession>
<dbReference type="EMBL" id="LGRX02021473">
    <property type="protein sequence ID" value="KAK3256634.1"/>
    <property type="molecule type" value="Genomic_DNA"/>
</dbReference>
<comment type="similarity">
    <text evidence="1">Belongs to the strumpellin family.</text>
</comment>
<evidence type="ECO:0000256" key="1">
    <source>
        <dbReference type="ARBA" id="ARBA00006224"/>
    </source>
</evidence>
<dbReference type="GO" id="GO:0007032">
    <property type="term" value="P:endosome organization"/>
    <property type="evidence" value="ECO:0007669"/>
    <property type="project" value="TreeGrafter"/>
</dbReference>
<name>A0AAE0FBM5_9CHLO</name>
<feature type="compositionally biased region" description="Basic residues" evidence="2">
    <location>
        <begin position="20"/>
        <end position="30"/>
    </location>
</feature>
<dbReference type="InterPro" id="IPR019393">
    <property type="entry name" value="WASH_strumpellin"/>
</dbReference>
<reference evidence="3 4" key="1">
    <citation type="journal article" date="2015" name="Genome Biol. Evol.">
        <title>Comparative Genomics of a Bacterivorous Green Alga Reveals Evolutionary Causalities and Consequences of Phago-Mixotrophic Mode of Nutrition.</title>
        <authorList>
            <person name="Burns J.A."/>
            <person name="Paasch A."/>
            <person name="Narechania A."/>
            <person name="Kim E."/>
        </authorList>
    </citation>
    <scope>NUCLEOTIDE SEQUENCE [LARGE SCALE GENOMIC DNA]</scope>
    <source>
        <strain evidence="3 4">PLY_AMNH</strain>
    </source>
</reference>
<dbReference type="Proteomes" id="UP001190700">
    <property type="component" value="Unassembled WGS sequence"/>
</dbReference>
<dbReference type="GO" id="GO:0140285">
    <property type="term" value="P:endosome fission"/>
    <property type="evidence" value="ECO:0007669"/>
    <property type="project" value="TreeGrafter"/>
</dbReference>
<sequence length="178" mass="20406">MGIPNNILPVSLFPLRSRTHGARKNSSRRRVQSDSALPESRTSEYSLSTTDAGTSHLSARQHTCIYCYISFQIFCMTRLMREIVDKYYVDNWVIPFSLGHTVDLSVEWKPYQAAKLALDNVITPSLAKKLQFEHVARLPGLLTDLASFLTEGVLTEEFILCNHDWDLYNFKMQHIKIP</sequence>
<dbReference type="GO" id="GO:0051125">
    <property type="term" value="P:regulation of actin nucleation"/>
    <property type="evidence" value="ECO:0007669"/>
    <property type="project" value="TreeGrafter"/>
</dbReference>
<dbReference type="GO" id="GO:0030041">
    <property type="term" value="P:actin filament polymerization"/>
    <property type="evidence" value="ECO:0007669"/>
    <property type="project" value="TreeGrafter"/>
</dbReference>
<gene>
    <name evidence="3" type="ORF">CYMTET_34235</name>
</gene>
<proteinExistence type="inferred from homology"/>
<evidence type="ECO:0000313" key="3">
    <source>
        <dbReference type="EMBL" id="KAK3256634.1"/>
    </source>
</evidence>
<comment type="caution">
    <text evidence="3">The sequence shown here is derived from an EMBL/GenBank/DDBJ whole genome shotgun (WGS) entry which is preliminary data.</text>
</comment>
<dbReference type="GO" id="GO:0005768">
    <property type="term" value="C:endosome"/>
    <property type="evidence" value="ECO:0007669"/>
    <property type="project" value="TreeGrafter"/>
</dbReference>
<dbReference type="GO" id="GO:0071203">
    <property type="term" value="C:WASH complex"/>
    <property type="evidence" value="ECO:0007669"/>
    <property type="project" value="InterPro"/>
</dbReference>
<dbReference type="AlphaFoldDB" id="A0AAE0FBM5"/>
<protein>
    <submittedName>
        <fullName evidence="3">Uncharacterized protein</fullName>
    </submittedName>
</protein>
<dbReference type="PANTHER" id="PTHR15691:SF6">
    <property type="entry name" value="WASH COMPLEX SUBUNIT 5"/>
    <property type="match status" value="1"/>
</dbReference>
<dbReference type="PANTHER" id="PTHR15691">
    <property type="entry name" value="WASH COMPLEX SUBUNIT 5"/>
    <property type="match status" value="1"/>
</dbReference>
<organism evidence="3 4">
    <name type="scientific">Cymbomonas tetramitiformis</name>
    <dbReference type="NCBI Taxonomy" id="36881"/>
    <lineage>
        <taxon>Eukaryota</taxon>
        <taxon>Viridiplantae</taxon>
        <taxon>Chlorophyta</taxon>
        <taxon>Pyramimonadophyceae</taxon>
        <taxon>Pyramimonadales</taxon>
        <taxon>Pyramimonadaceae</taxon>
        <taxon>Cymbomonas</taxon>
    </lineage>
</organism>